<dbReference type="AlphaFoldDB" id="A0A4R4ZMC8"/>
<dbReference type="Proteomes" id="UP000294513">
    <property type="component" value="Unassembled WGS sequence"/>
</dbReference>
<keyword evidence="3" id="KW-1185">Reference proteome</keyword>
<reference evidence="2 3" key="1">
    <citation type="submission" date="2019-03" db="EMBL/GenBank/DDBJ databases">
        <title>Draft genome sequences of novel Actinobacteria.</title>
        <authorList>
            <person name="Sahin N."/>
            <person name="Ay H."/>
            <person name="Saygin H."/>
        </authorList>
    </citation>
    <scope>NUCLEOTIDE SEQUENCE [LARGE SCALE GENOMIC DNA]</scope>
    <source>
        <strain evidence="2 3">H3C3</strain>
    </source>
</reference>
<accession>A0A4R4ZMC8</accession>
<feature type="compositionally biased region" description="Basic residues" evidence="1">
    <location>
        <begin position="24"/>
        <end position="46"/>
    </location>
</feature>
<evidence type="ECO:0000313" key="2">
    <source>
        <dbReference type="EMBL" id="TDD59064.1"/>
    </source>
</evidence>
<dbReference type="EMBL" id="SMKU01000685">
    <property type="protein sequence ID" value="TDD59064.1"/>
    <property type="molecule type" value="Genomic_DNA"/>
</dbReference>
<evidence type="ECO:0000256" key="1">
    <source>
        <dbReference type="SAM" id="MobiDB-lite"/>
    </source>
</evidence>
<feature type="region of interest" description="Disordered" evidence="1">
    <location>
        <begin position="23"/>
        <end position="68"/>
    </location>
</feature>
<sequence>MFPPKHLERATADALAEILERPNPPRRMRTYPRVVKRQRHNSFRVKKSTDHGVRHPRPPEIYLFSPAA</sequence>
<evidence type="ECO:0000313" key="3">
    <source>
        <dbReference type="Proteomes" id="UP000294513"/>
    </source>
</evidence>
<gene>
    <name evidence="2" type="ORF">E1298_46850</name>
</gene>
<dbReference type="OrthoDB" id="4331843at2"/>
<organism evidence="2 3">
    <name type="scientific">Actinomadura rubrisoli</name>
    <dbReference type="NCBI Taxonomy" id="2530368"/>
    <lineage>
        <taxon>Bacteria</taxon>
        <taxon>Bacillati</taxon>
        <taxon>Actinomycetota</taxon>
        <taxon>Actinomycetes</taxon>
        <taxon>Streptosporangiales</taxon>
        <taxon>Thermomonosporaceae</taxon>
        <taxon>Actinomadura</taxon>
    </lineage>
</organism>
<protein>
    <submittedName>
        <fullName evidence="2">Uncharacterized protein</fullName>
    </submittedName>
</protein>
<name>A0A4R4ZMC8_9ACTN</name>
<comment type="caution">
    <text evidence="2">The sequence shown here is derived from an EMBL/GenBank/DDBJ whole genome shotgun (WGS) entry which is preliminary data.</text>
</comment>
<proteinExistence type="predicted"/>